<name>X1LTW5_9ZZZZ</name>
<dbReference type="GO" id="GO:0006203">
    <property type="term" value="P:dGTP catabolic process"/>
    <property type="evidence" value="ECO:0007669"/>
    <property type="project" value="TreeGrafter"/>
</dbReference>
<gene>
    <name evidence="1" type="ORF">S06H3_31590</name>
</gene>
<comment type="caution">
    <text evidence="1">The sequence shown here is derived from an EMBL/GenBank/DDBJ whole genome shotgun (WGS) entry which is preliminary data.</text>
</comment>
<organism evidence="1">
    <name type="scientific">marine sediment metagenome</name>
    <dbReference type="NCBI Taxonomy" id="412755"/>
    <lineage>
        <taxon>unclassified sequences</taxon>
        <taxon>metagenomes</taxon>
        <taxon>ecological metagenomes</taxon>
    </lineage>
</organism>
<evidence type="ECO:0000313" key="1">
    <source>
        <dbReference type="EMBL" id="GAI22817.1"/>
    </source>
</evidence>
<dbReference type="InterPro" id="IPR050135">
    <property type="entry name" value="dGTPase-like"/>
</dbReference>
<dbReference type="AlphaFoldDB" id="X1LTW5"/>
<protein>
    <recommendedName>
        <fullName evidence="2">HD domain-containing protein</fullName>
    </recommendedName>
</protein>
<dbReference type="Gene3D" id="1.10.3210.10">
    <property type="entry name" value="Hypothetical protein af1432"/>
    <property type="match status" value="1"/>
</dbReference>
<proteinExistence type="predicted"/>
<feature type="non-terminal residue" evidence="1">
    <location>
        <position position="106"/>
    </location>
</feature>
<dbReference type="GO" id="GO:0008832">
    <property type="term" value="F:dGTPase activity"/>
    <property type="evidence" value="ECO:0007669"/>
    <property type="project" value="TreeGrafter"/>
</dbReference>
<sequence length="106" mass="12104">MGKTKSSNFNEHRVFDAVHGTIGLSALEREIIDTRLFQRLRNIKHLGLTYLVFPDADFSRFSHSLGVCHLTGQILESLIKNSKKAARNDFYLSPKEIQKYRLAGLL</sequence>
<reference evidence="1" key="1">
    <citation type="journal article" date="2014" name="Front. Microbiol.">
        <title>High frequency of phylogenetically diverse reductive dehalogenase-homologous genes in deep subseafloor sedimentary metagenomes.</title>
        <authorList>
            <person name="Kawai M."/>
            <person name="Futagami T."/>
            <person name="Toyoda A."/>
            <person name="Takaki Y."/>
            <person name="Nishi S."/>
            <person name="Hori S."/>
            <person name="Arai W."/>
            <person name="Tsubouchi T."/>
            <person name="Morono Y."/>
            <person name="Uchiyama I."/>
            <person name="Ito T."/>
            <person name="Fujiyama A."/>
            <person name="Inagaki F."/>
            <person name="Takami H."/>
        </authorList>
    </citation>
    <scope>NUCLEOTIDE SEQUENCE</scope>
    <source>
        <strain evidence="1">Expedition CK06-06</strain>
    </source>
</reference>
<dbReference type="PANTHER" id="PTHR11373:SF4">
    <property type="entry name" value="DEOXYNUCLEOSIDE TRIPHOSPHATE TRIPHOSPHOHYDROLASE SAMHD1"/>
    <property type="match status" value="1"/>
</dbReference>
<evidence type="ECO:0008006" key="2">
    <source>
        <dbReference type="Google" id="ProtNLM"/>
    </source>
</evidence>
<dbReference type="PANTHER" id="PTHR11373">
    <property type="entry name" value="DEOXYNUCLEOSIDE TRIPHOSPHATE TRIPHOSPHOHYDROLASE"/>
    <property type="match status" value="1"/>
</dbReference>
<dbReference type="EMBL" id="BARV01018717">
    <property type="protein sequence ID" value="GAI22817.1"/>
    <property type="molecule type" value="Genomic_DNA"/>
</dbReference>
<accession>X1LTW5</accession>
<dbReference type="SUPFAM" id="SSF109604">
    <property type="entry name" value="HD-domain/PDEase-like"/>
    <property type="match status" value="1"/>
</dbReference>